<proteinExistence type="predicted"/>
<sequence length="106" mass="12181">MEILTLENLIEKIDKNKSLELKDVIQKLQDFTEDINPEESITCIKDIIHCLEQGNMDGAKTICGWEYNKISAYPEIEALLKSSLFADQENHPWSALKNTENNVSKR</sequence>
<comment type="caution">
    <text evidence="1">The sequence shown here is derived from an EMBL/GenBank/DDBJ whole genome shotgun (WGS) entry which is preliminary data.</text>
</comment>
<evidence type="ECO:0000313" key="2">
    <source>
        <dbReference type="Proteomes" id="UP000177579"/>
    </source>
</evidence>
<name>A0A1F5TNS9_9BACT</name>
<evidence type="ECO:0000313" key="1">
    <source>
        <dbReference type="EMBL" id="OGF40464.1"/>
    </source>
</evidence>
<reference evidence="1 2" key="1">
    <citation type="journal article" date="2016" name="Nat. Commun.">
        <title>Thousands of microbial genomes shed light on interconnected biogeochemical processes in an aquifer system.</title>
        <authorList>
            <person name="Anantharaman K."/>
            <person name="Brown C.T."/>
            <person name="Hug L.A."/>
            <person name="Sharon I."/>
            <person name="Castelle C.J."/>
            <person name="Probst A.J."/>
            <person name="Thomas B.C."/>
            <person name="Singh A."/>
            <person name="Wilkins M.J."/>
            <person name="Karaoz U."/>
            <person name="Brodie E.L."/>
            <person name="Williams K.H."/>
            <person name="Hubbard S.S."/>
            <person name="Banfield J.F."/>
        </authorList>
    </citation>
    <scope>NUCLEOTIDE SEQUENCE [LARGE SCALE GENOMIC DNA]</scope>
</reference>
<gene>
    <name evidence="1" type="ORF">A2531_03010</name>
</gene>
<dbReference type="Proteomes" id="UP000177579">
    <property type="component" value="Unassembled WGS sequence"/>
</dbReference>
<organism evidence="1 2">
    <name type="scientific">Candidatus Falkowbacteria bacterium RIFOXYD2_FULL_34_120</name>
    <dbReference type="NCBI Taxonomy" id="1798007"/>
    <lineage>
        <taxon>Bacteria</taxon>
        <taxon>Candidatus Falkowiibacteriota</taxon>
    </lineage>
</organism>
<dbReference type="EMBL" id="MFGO01000028">
    <property type="protein sequence ID" value="OGF40464.1"/>
    <property type="molecule type" value="Genomic_DNA"/>
</dbReference>
<dbReference type="AlphaFoldDB" id="A0A1F5TNS9"/>
<accession>A0A1F5TNS9</accession>
<protein>
    <submittedName>
        <fullName evidence="1">Uncharacterized protein</fullName>
    </submittedName>
</protein>